<evidence type="ECO:0000313" key="1">
    <source>
        <dbReference type="EMBL" id="CBL16535.1"/>
    </source>
</evidence>
<dbReference type="Pfam" id="PF03592">
    <property type="entry name" value="Terminase_2"/>
    <property type="match status" value="1"/>
</dbReference>
<accession>D4LA90</accession>
<organism evidence="1 2">
    <name type="scientific">Ruminococcus champanellensis (strain DSM 18848 / JCM 17042 / KCTC 15320 / 18P13)</name>
    <dbReference type="NCBI Taxonomy" id="213810"/>
    <lineage>
        <taxon>Bacteria</taxon>
        <taxon>Bacillati</taxon>
        <taxon>Bacillota</taxon>
        <taxon>Clostridia</taxon>
        <taxon>Eubacteriales</taxon>
        <taxon>Oscillospiraceae</taxon>
        <taxon>Ruminococcus</taxon>
    </lineage>
</organism>
<dbReference type="AlphaFoldDB" id="D4LA90"/>
<protein>
    <submittedName>
        <fullName evidence="1">Terminase small subunit</fullName>
    </submittedName>
</protein>
<dbReference type="GO" id="GO:0051276">
    <property type="term" value="P:chromosome organization"/>
    <property type="evidence" value="ECO:0007669"/>
    <property type="project" value="InterPro"/>
</dbReference>
<dbReference type="PATRIC" id="fig|213810.4.peg.198"/>
<name>D4LA90_RUMC1</name>
<keyword evidence="2" id="KW-1185">Reference proteome</keyword>
<reference evidence="1" key="1">
    <citation type="submission" date="2010-03" db="EMBL/GenBank/DDBJ databases">
        <title>The genome sequence of Ruminococcus sp. 18P13.</title>
        <authorList>
            <consortium name="metaHIT consortium -- http://www.metahit.eu/"/>
            <person name="Pajon A."/>
            <person name="Turner K."/>
            <person name="Parkhill J."/>
            <person name="Bernalier A."/>
        </authorList>
    </citation>
    <scope>NUCLEOTIDE SEQUENCE [LARGE SCALE GENOMIC DNA]</scope>
    <source>
        <strain evidence="1">Type strain: 18P13</strain>
    </source>
</reference>
<dbReference type="BioCyc" id="RCHA213810:RUM_RS01400-MONOMER"/>
<reference evidence="1" key="2">
    <citation type="submission" date="2010-03" db="EMBL/GenBank/DDBJ databases">
        <authorList>
            <person name="Pajon A."/>
        </authorList>
    </citation>
    <scope>NUCLEOTIDE SEQUENCE</scope>
    <source>
        <strain evidence="1">Type strain: 18P13</strain>
    </source>
</reference>
<evidence type="ECO:0000313" key="2">
    <source>
        <dbReference type="Proteomes" id="UP000007054"/>
    </source>
</evidence>
<dbReference type="RefSeq" id="WP_015557442.1">
    <property type="nucleotide sequence ID" value="NC_021039.1"/>
</dbReference>
<dbReference type="InterPro" id="IPR005335">
    <property type="entry name" value="Terminase_ssu"/>
</dbReference>
<dbReference type="HOGENOM" id="CLU_1642463_0_0_9"/>
<sequence>MTEQTKRMRRQFCSLYAMLGNVSEAALRAGFDPDTAFQSGLEILGMPAYQRLVHRLTRMPRIDPKQQVHVGLERLAFGTANDALTLLLSEESLSGEQLSRLDLFNVSEIKKVKGGGLEIKFFDRQKALERMYEYASSADSGATARSLLAALAGGGDGEDGV</sequence>
<dbReference type="EMBL" id="FP929052">
    <property type="protein sequence ID" value="CBL16535.1"/>
    <property type="molecule type" value="Genomic_DNA"/>
</dbReference>
<gene>
    <name evidence="1" type="ordered locus">RUM_02930</name>
</gene>
<dbReference type="KEGG" id="rch:RUM_02930"/>
<dbReference type="Proteomes" id="UP000007054">
    <property type="component" value="Chromosome"/>
</dbReference>
<proteinExistence type="predicted"/>
<dbReference type="STRING" id="213810.RUM_02930"/>
<dbReference type="GeneID" id="83155127"/>